<evidence type="ECO:0000256" key="9">
    <source>
        <dbReference type="NCBIfam" id="TIGR00233"/>
    </source>
</evidence>
<keyword evidence="5 10" id="KW-0067">ATP-binding</keyword>
<dbReference type="PANTHER" id="PTHR43766">
    <property type="entry name" value="TRYPTOPHAN--TRNA LIGASE, MITOCHONDRIAL"/>
    <property type="match status" value="1"/>
</dbReference>
<keyword evidence="12" id="KW-1185">Reference proteome</keyword>
<dbReference type="InterPro" id="IPR002306">
    <property type="entry name" value="Trp-tRNA-ligase"/>
</dbReference>
<comment type="catalytic activity">
    <reaction evidence="8">
        <text>tRNA(Trp) + L-tryptophan + ATP = L-tryptophyl-tRNA(Trp) + AMP + diphosphate + H(+)</text>
        <dbReference type="Rhea" id="RHEA:24080"/>
        <dbReference type="Rhea" id="RHEA-COMP:9671"/>
        <dbReference type="Rhea" id="RHEA-COMP:9705"/>
        <dbReference type="ChEBI" id="CHEBI:15378"/>
        <dbReference type="ChEBI" id="CHEBI:30616"/>
        <dbReference type="ChEBI" id="CHEBI:33019"/>
        <dbReference type="ChEBI" id="CHEBI:57912"/>
        <dbReference type="ChEBI" id="CHEBI:78442"/>
        <dbReference type="ChEBI" id="CHEBI:78535"/>
        <dbReference type="ChEBI" id="CHEBI:456215"/>
        <dbReference type="EC" id="6.1.1.2"/>
    </reaction>
</comment>
<keyword evidence="4 10" id="KW-0547">Nucleotide-binding</keyword>
<dbReference type="EMBL" id="ACBW01000174">
    <property type="protein sequence ID" value="EEF77195.1"/>
    <property type="molecule type" value="Genomic_DNA"/>
</dbReference>
<comment type="similarity">
    <text evidence="1 10">Belongs to the class-I aminoacyl-tRNA synthetase family.</text>
</comment>
<evidence type="ECO:0000256" key="3">
    <source>
        <dbReference type="ARBA" id="ARBA00022598"/>
    </source>
</evidence>
<evidence type="ECO:0000313" key="11">
    <source>
        <dbReference type="EMBL" id="EEF77195.1"/>
    </source>
</evidence>
<reference evidence="11 12" key="1">
    <citation type="submission" date="2008-12" db="EMBL/GenBank/DDBJ databases">
        <authorList>
            <person name="Fulton L."/>
            <person name="Clifton S."/>
            <person name="Fulton B."/>
            <person name="Xu J."/>
            <person name="Minx P."/>
            <person name="Pepin K.H."/>
            <person name="Johnson M."/>
            <person name="Bhonagiri V."/>
            <person name="Nash W.E."/>
            <person name="Mardis E.R."/>
            <person name="Wilson R.K."/>
        </authorList>
    </citation>
    <scope>NUCLEOTIDE SEQUENCE [LARGE SCALE GENOMIC DNA]</scope>
    <source>
        <strain evidence="11 12">DSM 18228</strain>
    </source>
</reference>
<dbReference type="FunFam" id="3.40.50.620:FF:000094">
    <property type="entry name" value="Tryptophan--tRNA ligase"/>
    <property type="match status" value="1"/>
</dbReference>
<dbReference type="Proteomes" id="UP000014073">
    <property type="component" value="Unassembled WGS sequence"/>
</dbReference>
<evidence type="ECO:0000256" key="6">
    <source>
        <dbReference type="ARBA" id="ARBA00022917"/>
    </source>
</evidence>
<keyword evidence="3 10" id="KW-0436">Ligase</keyword>
<gene>
    <name evidence="11" type="primary">trpS</name>
    <name evidence="11" type="ORF">BACCOPRO_02712</name>
</gene>
<name>S0FAU1_9BACT</name>
<sequence length="391" mass="44799">MQRNDLFLKKTKDLFIFATISKKTFLTMKKEKIILTGDRPTGKLHIGHYVGSLRRRVELQNSGLYDRIFVFEADGQALTDNIENPEKVRQNVIEVALDYLAAGLDPTKSTIFIQSQIPELYELSFYFMDLVTVSRLQRNPTVKTEIQMRNFETSIPVGFFTYPISQAADIAAFKATTVPAGEDQEPMIEQAREIVRRFNYIYGETLVEPEILLPDNAACLRLPGTDGKAKMSKSLGNCIYLSDPADEVEKKVRSMYTDPTHIKVSDPGKLEGNCVFSYLDAFCRPEHFERYLPEYPNLDELKAHYTRGGLGDMKVKKFLAAIMQEELTPIRERRREFEKDIPGVYEMLKKGCEAAREMAAQTMSEVRQAMKIDYFNDAALIEEQQKRFSAE</sequence>
<dbReference type="Gene3D" id="1.10.240.10">
    <property type="entry name" value="Tyrosyl-Transfer RNA Synthetase"/>
    <property type="match status" value="1"/>
</dbReference>
<dbReference type="GO" id="GO:0005829">
    <property type="term" value="C:cytosol"/>
    <property type="evidence" value="ECO:0007669"/>
    <property type="project" value="TreeGrafter"/>
</dbReference>
<dbReference type="InterPro" id="IPR014729">
    <property type="entry name" value="Rossmann-like_a/b/a_fold"/>
</dbReference>
<protein>
    <recommendedName>
        <fullName evidence="2 9">Tryptophan--tRNA ligase</fullName>
        <ecNumber evidence="2 9">6.1.1.2</ecNumber>
    </recommendedName>
</protein>
<dbReference type="STRING" id="547042.BACCOPRO_02712"/>
<keyword evidence="6 10" id="KW-0648">Protein biosynthesis</keyword>
<accession>S0FAU1</accession>
<evidence type="ECO:0000256" key="7">
    <source>
        <dbReference type="ARBA" id="ARBA00023146"/>
    </source>
</evidence>
<dbReference type="GO" id="GO:0004830">
    <property type="term" value="F:tryptophan-tRNA ligase activity"/>
    <property type="evidence" value="ECO:0007669"/>
    <property type="project" value="UniProtKB-UniRule"/>
</dbReference>
<keyword evidence="7 10" id="KW-0030">Aminoacyl-tRNA synthetase</keyword>
<dbReference type="InterPro" id="IPR001412">
    <property type="entry name" value="aa-tRNA-synth_I_CS"/>
</dbReference>
<dbReference type="Gene3D" id="3.40.50.620">
    <property type="entry name" value="HUPs"/>
    <property type="match status" value="1"/>
</dbReference>
<dbReference type="InterPro" id="IPR050203">
    <property type="entry name" value="Trp-tRNA_synthetase"/>
</dbReference>
<dbReference type="CDD" id="cd00806">
    <property type="entry name" value="TrpRS_core"/>
    <property type="match status" value="1"/>
</dbReference>
<organism evidence="11 12">
    <name type="scientific">Phocaeicola coprophilus DSM 18228 = JCM 13818</name>
    <dbReference type="NCBI Taxonomy" id="547042"/>
    <lineage>
        <taxon>Bacteria</taxon>
        <taxon>Pseudomonadati</taxon>
        <taxon>Bacteroidota</taxon>
        <taxon>Bacteroidia</taxon>
        <taxon>Bacteroidales</taxon>
        <taxon>Bacteroidaceae</taxon>
        <taxon>Phocaeicola</taxon>
    </lineage>
</organism>
<dbReference type="FunFam" id="1.10.240.10:FF:000005">
    <property type="entry name" value="Tryptophan--tRNA ligase"/>
    <property type="match status" value="1"/>
</dbReference>
<dbReference type="GO" id="GO:0005524">
    <property type="term" value="F:ATP binding"/>
    <property type="evidence" value="ECO:0007669"/>
    <property type="project" value="UniProtKB-KW"/>
</dbReference>
<dbReference type="HOGENOM" id="CLU_029244_0_1_10"/>
<evidence type="ECO:0000256" key="2">
    <source>
        <dbReference type="ARBA" id="ARBA00013161"/>
    </source>
</evidence>
<evidence type="ECO:0000256" key="8">
    <source>
        <dbReference type="ARBA" id="ARBA00049929"/>
    </source>
</evidence>
<dbReference type="PANTHER" id="PTHR43766:SF1">
    <property type="entry name" value="TRYPTOPHAN--TRNA LIGASE, MITOCHONDRIAL"/>
    <property type="match status" value="1"/>
</dbReference>
<evidence type="ECO:0000256" key="5">
    <source>
        <dbReference type="ARBA" id="ARBA00022840"/>
    </source>
</evidence>
<evidence type="ECO:0000256" key="1">
    <source>
        <dbReference type="ARBA" id="ARBA00005594"/>
    </source>
</evidence>
<dbReference type="SUPFAM" id="SSF52374">
    <property type="entry name" value="Nucleotidylyl transferase"/>
    <property type="match status" value="1"/>
</dbReference>
<dbReference type="InterPro" id="IPR002305">
    <property type="entry name" value="aa-tRNA-synth_Ic"/>
</dbReference>
<dbReference type="Pfam" id="PF00579">
    <property type="entry name" value="tRNA-synt_1b"/>
    <property type="match status" value="1"/>
</dbReference>
<evidence type="ECO:0000256" key="4">
    <source>
        <dbReference type="ARBA" id="ARBA00022741"/>
    </source>
</evidence>
<comment type="caution">
    <text evidence="11">The sequence shown here is derived from an EMBL/GenBank/DDBJ whole genome shotgun (WGS) entry which is preliminary data.</text>
</comment>
<evidence type="ECO:0000256" key="10">
    <source>
        <dbReference type="RuleBase" id="RU363036"/>
    </source>
</evidence>
<dbReference type="GO" id="GO:0006436">
    <property type="term" value="P:tryptophanyl-tRNA aminoacylation"/>
    <property type="evidence" value="ECO:0007669"/>
    <property type="project" value="UniProtKB-UniRule"/>
</dbReference>
<evidence type="ECO:0000313" key="12">
    <source>
        <dbReference type="Proteomes" id="UP000014073"/>
    </source>
</evidence>
<dbReference type="eggNOG" id="COG0180">
    <property type="taxonomic scope" value="Bacteria"/>
</dbReference>
<proteinExistence type="inferred from homology"/>
<dbReference type="AlphaFoldDB" id="S0FAU1"/>
<dbReference type="NCBIfam" id="TIGR00233">
    <property type="entry name" value="trpS"/>
    <property type="match status" value="1"/>
</dbReference>
<dbReference type="PRINTS" id="PR01039">
    <property type="entry name" value="TRNASYNTHTRP"/>
</dbReference>
<dbReference type="EC" id="6.1.1.2" evidence="2 9"/>
<dbReference type="PROSITE" id="PS00178">
    <property type="entry name" value="AA_TRNA_LIGASE_I"/>
    <property type="match status" value="1"/>
</dbReference>